<evidence type="ECO:0000256" key="1">
    <source>
        <dbReference type="SAM" id="Phobius"/>
    </source>
</evidence>
<keyword evidence="1" id="KW-0472">Membrane</keyword>
<protein>
    <submittedName>
        <fullName evidence="2">DUF4153 domain-containing protein</fullName>
    </submittedName>
</protein>
<gene>
    <name evidence="2" type="ORF">N7U68_17305</name>
</gene>
<sequence length="583" mass="62628">MAEQTNSAVARGSLALIGAMAGLSLWALYDLVPDMVTNARLVLFLVAGGSAFFGVLLALLGPVRLPRAVLAAGVLSLLAVLLLIWASFRYDLTESFLDTEHHVLAFIYMLVIAVPFVAAGLQEQDGWRDYRLLFDAAWTIVVRYAAALLFVAVVWGVVMLSDSLLGLVGINIIDRLLDIDPVPFLLSGLALGLGLAIVHELSEFVSPFLIIQLLRVLLPVLLVVLSIFILALPMRGLSGLFGGFSAAATLIAVSCAAITLITTAVHRDDDQAVVGHMVTATKLLAILTPVPAMLAVVAVWMRVAQYGLTPDRVAALVAAVVVLVYALAYAVAVFRRAGWAARLRQANRWMALGTILIAALWLSPVLNAERLSVSSQVARAESGVAPDQLALWEMSHEWGRAGSAGLVRILELTQREDHEILVKAVADAQNAKTRWAFERGMNNPQIETLNGIVPLRPEGASLPPGAFDQLSERDRRQLHQACARTLPGGHPACVMVVTEFDPLRAHPQAIALFSASEDRVRMLSLDLRGDILVARGGPVQPGGSGMPLLEPSAIIDVLEGRFEITPVPRNVLDIGGIRLVPQN</sequence>
<dbReference type="RefSeq" id="WP_263047620.1">
    <property type="nucleotide sequence ID" value="NZ_CP106738.1"/>
</dbReference>
<feature type="transmembrane region" description="Helical" evidence="1">
    <location>
        <begin position="313"/>
        <end position="334"/>
    </location>
</feature>
<feature type="transmembrane region" description="Helical" evidence="1">
    <location>
        <begin position="41"/>
        <end position="61"/>
    </location>
</feature>
<feature type="transmembrane region" description="Helical" evidence="1">
    <location>
        <begin position="12"/>
        <end position="29"/>
    </location>
</feature>
<dbReference type="InterPro" id="IPR025291">
    <property type="entry name" value="DUF4153"/>
</dbReference>
<accession>A0ABY6D9L2</accession>
<dbReference type="EMBL" id="CP106738">
    <property type="protein sequence ID" value="UXX82821.1"/>
    <property type="molecule type" value="Genomic_DNA"/>
</dbReference>
<feature type="transmembrane region" description="Helical" evidence="1">
    <location>
        <begin position="346"/>
        <end position="366"/>
    </location>
</feature>
<dbReference type="Proteomes" id="UP001064087">
    <property type="component" value="Chromosome"/>
</dbReference>
<keyword evidence="3" id="KW-1185">Reference proteome</keyword>
<feature type="transmembrane region" description="Helical" evidence="1">
    <location>
        <begin position="181"/>
        <end position="201"/>
    </location>
</feature>
<dbReference type="Pfam" id="PF13687">
    <property type="entry name" value="DUF4153"/>
    <property type="match status" value="1"/>
</dbReference>
<feature type="transmembrane region" description="Helical" evidence="1">
    <location>
        <begin position="68"/>
        <end position="88"/>
    </location>
</feature>
<evidence type="ECO:0000313" key="3">
    <source>
        <dbReference type="Proteomes" id="UP001064087"/>
    </source>
</evidence>
<feature type="transmembrane region" description="Helical" evidence="1">
    <location>
        <begin position="213"/>
        <end position="234"/>
    </location>
</feature>
<evidence type="ECO:0000313" key="2">
    <source>
        <dbReference type="EMBL" id="UXX82821.1"/>
    </source>
</evidence>
<keyword evidence="1" id="KW-0812">Transmembrane</keyword>
<proteinExistence type="predicted"/>
<keyword evidence="1" id="KW-1133">Transmembrane helix</keyword>
<feature type="transmembrane region" description="Helical" evidence="1">
    <location>
        <begin position="103"/>
        <end position="121"/>
    </location>
</feature>
<name>A0ABY6D9L2_9RHOB</name>
<organism evidence="2 3">
    <name type="scientific">Roseovarius pelagicus</name>
    <dbReference type="NCBI Taxonomy" id="2980108"/>
    <lineage>
        <taxon>Bacteria</taxon>
        <taxon>Pseudomonadati</taxon>
        <taxon>Pseudomonadota</taxon>
        <taxon>Alphaproteobacteria</taxon>
        <taxon>Rhodobacterales</taxon>
        <taxon>Roseobacteraceae</taxon>
        <taxon>Roseovarius</taxon>
    </lineage>
</organism>
<feature type="transmembrane region" description="Helical" evidence="1">
    <location>
        <begin position="240"/>
        <end position="262"/>
    </location>
</feature>
<feature type="transmembrane region" description="Helical" evidence="1">
    <location>
        <begin position="141"/>
        <end position="161"/>
    </location>
</feature>
<feature type="transmembrane region" description="Helical" evidence="1">
    <location>
        <begin position="283"/>
        <end position="301"/>
    </location>
</feature>
<reference evidence="2" key="1">
    <citation type="submission" date="2022-10" db="EMBL/GenBank/DDBJ databases">
        <title>Roseovarius pelagicus sp. nov., isolated from Arctic seawater.</title>
        <authorList>
            <person name="Hong Y.W."/>
            <person name="Hwang C.Y."/>
        </authorList>
    </citation>
    <scope>NUCLEOTIDE SEQUENCE</scope>
    <source>
        <strain evidence="2">HL-MP18</strain>
    </source>
</reference>